<dbReference type="Ensembl" id="ENSSSCT00030072141.1">
    <property type="protein sequence ID" value="ENSSSCP00030032899.1"/>
    <property type="gene ID" value="ENSSSCG00030051572.1"/>
</dbReference>
<dbReference type="AlphaFoldDB" id="A0A8D0NQ19"/>
<accession>A0A8D0NQ19</accession>
<sequence length="200" mass="22202">MARDRGYLREGSGSTWSLSPRPRATPNSAAAELAAGTERRQPCCQGLRQLRELGGGRRGVDSTPPPRLPATPAPAFPLVCSKMASSIVRRGILRARKVSLPQLSLAGRRCLLSAAYVDSHKWEARDKEDCHLADLASLMDKTYERKLPVSSLTISRVRKLRYIFFQGRRRKHASKALCIDEAVQIKTIIGNIFPAYSLFL</sequence>
<evidence type="ECO:0000256" key="2">
    <source>
        <dbReference type="SAM" id="MobiDB-lite"/>
    </source>
</evidence>
<dbReference type="InterPro" id="IPR019266">
    <property type="entry name" value="Ribosomal_mS27"/>
</dbReference>
<dbReference type="InterPro" id="IPR034913">
    <property type="entry name" value="mS27/PTCD2"/>
</dbReference>
<name>A0A8D0NQ19_PIG</name>
<dbReference type="Proteomes" id="UP000694726">
    <property type="component" value="Unplaced"/>
</dbReference>
<dbReference type="Proteomes" id="UP000694570">
    <property type="component" value="Unplaced"/>
</dbReference>
<evidence type="ECO:0000256" key="1">
    <source>
        <dbReference type="ARBA" id="ARBA00004173"/>
    </source>
</evidence>
<comment type="subcellular location">
    <subcellularLocation>
        <location evidence="1">Mitochondrion</location>
    </subcellularLocation>
</comment>
<evidence type="ECO:0000313" key="4">
    <source>
        <dbReference type="Proteomes" id="UP000694726"/>
    </source>
</evidence>
<feature type="region of interest" description="Disordered" evidence="2">
    <location>
        <begin position="54"/>
        <end position="73"/>
    </location>
</feature>
<dbReference type="PANTHER" id="PTHR21393">
    <property type="entry name" value="MITOCHONDRIAL 28S RIBOSOMAL PROTEIN S27"/>
    <property type="match status" value="1"/>
</dbReference>
<organism evidence="3 4">
    <name type="scientific">Sus scrofa</name>
    <name type="common">Pig</name>
    <dbReference type="NCBI Taxonomy" id="9823"/>
    <lineage>
        <taxon>Eukaryota</taxon>
        <taxon>Metazoa</taxon>
        <taxon>Chordata</taxon>
        <taxon>Craniata</taxon>
        <taxon>Vertebrata</taxon>
        <taxon>Euteleostomi</taxon>
        <taxon>Mammalia</taxon>
        <taxon>Eutheria</taxon>
        <taxon>Laurasiatheria</taxon>
        <taxon>Artiodactyla</taxon>
        <taxon>Suina</taxon>
        <taxon>Suidae</taxon>
        <taxon>Sus</taxon>
    </lineage>
</organism>
<feature type="region of interest" description="Disordered" evidence="2">
    <location>
        <begin position="1"/>
        <end position="39"/>
    </location>
</feature>
<protein>
    <submittedName>
        <fullName evidence="3">Mitochondrial ribosomal protein S27</fullName>
    </submittedName>
</protein>
<proteinExistence type="predicted"/>
<dbReference type="Pfam" id="PF10037">
    <property type="entry name" value="MRP-S27"/>
    <property type="match status" value="1"/>
</dbReference>
<evidence type="ECO:0000313" key="3">
    <source>
        <dbReference type="Ensembl" id="ENSSSCP00015019573.1"/>
    </source>
</evidence>
<reference evidence="3" key="1">
    <citation type="submission" date="2025-05" db="UniProtKB">
        <authorList>
            <consortium name="Ensembl"/>
        </authorList>
    </citation>
    <scope>IDENTIFICATION</scope>
</reference>
<dbReference type="PANTHER" id="PTHR21393:SF0">
    <property type="entry name" value="SMALL RIBOSOMAL SUBUNIT PROTEIN MS27"/>
    <property type="match status" value="1"/>
</dbReference>
<feature type="compositionally biased region" description="Pro residues" evidence="2">
    <location>
        <begin position="63"/>
        <end position="73"/>
    </location>
</feature>
<dbReference type="GO" id="GO:0005739">
    <property type="term" value="C:mitochondrion"/>
    <property type="evidence" value="ECO:0007669"/>
    <property type="project" value="UniProtKB-SubCell"/>
</dbReference>
<dbReference type="Ensembl" id="ENSSSCT00015049141.1">
    <property type="protein sequence ID" value="ENSSSCP00015019573.1"/>
    <property type="gene ID" value="ENSSSCG00015035857.1"/>
</dbReference>